<dbReference type="GO" id="GO:0006351">
    <property type="term" value="P:DNA-templated transcription"/>
    <property type="evidence" value="ECO:0007669"/>
    <property type="project" value="TreeGrafter"/>
</dbReference>
<dbReference type="RefSeq" id="WP_175200719.1">
    <property type="nucleotide sequence ID" value="NZ_CADILH010000002.1"/>
</dbReference>
<dbReference type="GO" id="GO:0003700">
    <property type="term" value="F:DNA-binding transcription factor activity"/>
    <property type="evidence" value="ECO:0007669"/>
    <property type="project" value="InterPro"/>
</dbReference>
<reference evidence="6 7" key="1">
    <citation type="submission" date="2020-04" db="EMBL/GenBank/DDBJ databases">
        <authorList>
            <person name="De Canck E."/>
        </authorList>
    </citation>
    <scope>NUCLEOTIDE SEQUENCE [LARGE SCALE GENOMIC DNA]</scope>
    <source>
        <strain evidence="6 7">LMG 6000</strain>
    </source>
</reference>
<dbReference type="Proteomes" id="UP000494183">
    <property type="component" value="Unassembled WGS sequence"/>
</dbReference>
<comment type="similarity">
    <text evidence="1">Belongs to the LysR transcriptional regulatory family.</text>
</comment>
<dbReference type="InterPro" id="IPR058163">
    <property type="entry name" value="LysR-type_TF_proteobact-type"/>
</dbReference>
<keyword evidence="4" id="KW-0804">Transcription</keyword>
<dbReference type="Pfam" id="PF03466">
    <property type="entry name" value="LysR_substrate"/>
    <property type="match status" value="1"/>
</dbReference>
<keyword evidence="3" id="KW-0238">DNA-binding</keyword>
<evidence type="ECO:0000313" key="7">
    <source>
        <dbReference type="Proteomes" id="UP000494183"/>
    </source>
</evidence>
<dbReference type="InterPro" id="IPR005119">
    <property type="entry name" value="LysR_subst-bd"/>
</dbReference>
<sequence>MRRLPSLNALRFFDSAARQASFTLAAKELCVTHSAVSQQIRQLEEWLGCALFERRAARVQLTAAGLRLQQAAHDAFDLLERRCDELKRSTQPAELTVGAPASFLSNWLIPRLERFEALHPAIRVRLQTAADPALLNTQRVDALILAGRTWPQTWDVTPLFAETIGPVCTPALAARIRSPADVLDAPLLHTSSRPNAWKDWAALQGIALAPQQPGREFDHLGHMLEAAAAGLGMAIAPAVLVESELHRGRLAAPLDFVESGAAFSLCLRKDAARPDGAHERLRDWLLASAGLDLSPYQGDKAAATQGR</sequence>
<evidence type="ECO:0000256" key="3">
    <source>
        <dbReference type="ARBA" id="ARBA00023125"/>
    </source>
</evidence>
<evidence type="ECO:0000256" key="1">
    <source>
        <dbReference type="ARBA" id="ARBA00009437"/>
    </source>
</evidence>
<keyword evidence="7" id="KW-1185">Reference proteome</keyword>
<evidence type="ECO:0000259" key="5">
    <source>
        <dbReference type="PROSITE" id="PS50931"/>
    </source>
</evidence>
<dbReference type="SUPFAM" id="SSF53850">
    <property type="entry name" value="Periplasmic binding protein-like II"/>
    <property type="match status" value="1"/>
</dbReference>
<accession>A0A6S7F6K7</accession>
<dbReference type="InterPro" id="IPR036390">
    <property type="entry name" value="WH_DNA-bd_sf"/>
</dbReference>
<dbReference type="Gene3D" id="3.40.190.10">
    <property type="entry name" value="Periplasmic binding protein-like II"/>
    <property type="match status" value="2"/>
</dbReference>
<evidence type="ECO:0000256" key="4">
    <source>
        <dbReference type="ARBA" id="ARBA00023163"/>
    </source>
</evidence>
<dbReference type="Pfam" id="PF00126">
    <property type="entry name" value="HTH_1"/>
    <property type="match status" value="1"/>
</dbReference>
<keyword evidence="2" id="KW-0805">Transcription regulation</keyword>
<dbReference type="EMBL" id="CADILH010000002">
    <property type="protein sequence ID" value="CAB3930400.1"/>
    <property type="molecule type" value="Genomic_DNA"/>
</dbReference>
<protein>
    <submittedName>
        <fullName evidence="6">HTH-type transcriptional regulator TrpI</fullName>
    </submittedName>
</protein>
<proteinExistence type="inferred from homology"/>
<dbReference type="FunFam" id="3.40.190.10:FF:000017">
    <property type="entry name" value="Glycine cleavage system transcriptional activator"/>
    <property type="match status" value="1"/>
</dbReference>
<dbReference type="GO" id="GO:0043565">
    <property type="term" value="F:sequence-specific DNA binding"/>
    <property type="evidence" value="ECO:0007669"/>
    <property type="project" value="TreeGrafter"/>
</dbReference>
<evidence type="ECO:0000256" key="2">
    <source>
        <dbReference type="ARBA" id="ARBA00023015"/>
    </source>
</evidence>
<dbReference type="Gene3D" id="1.10.10.10">
    <property type="entry name" value="Winged helix-like DNA-binding domain superfamily/Winged helix DNA-binding domain"/>
    <property type="match status" value="1"/>
</dbReference>
<name>A0A6S7F6K7_9BURK</name>
<dbReference type="InterPro" id="IPR000847">
    <property type="entry name" value="LysR_HTH_N"/>
</dbReference>
<evidence type="ECO:0000313" key="6">
    <source>
        <dbReference type="EMBL" id="CAB3930400.1"/>
    </source>
</evidence>
<organism evidence="6 7">
    <name type="scientific">Achromobacter insolitus</name>
    <dbReference type="NCBI Taxonomy" id="217204"/>
    <lineage>
        <taxon>Bacteria</taxon>
        <taxon>Pseudomonadati</taxon>
        <taxon>Pseudomonadota</taxon>
        <taxon>Betaproteobacteria</taxon>
        <taxon>Burkholderiales</taxon>
        <taxon>Alcaligenaceae</taxon>
        <taxon>Achromobacter</taxon>
    </lineage>
</organism>
<dbReference type="InterPro" id="IPR036388">
    <property type="entry name" value="WH-like_DNA-bd_sf"/>
</dbReference>
<dbReference type="PANTHER" id="PTHR30537">
    <property type="entry name" value="HTH-TYPE TRANSCRIPTIONAL REGULATOR"/>
    <property type="match status" value="1"/>
</dbReference>
<gene>
    <name evidence="6" type="primary">trpI_1</name>
    <name evidence="6" type="ORF">LMG6000_01454</name>
</gene>
<dbReference type="PRINTS" id="PR00039">
    <property type="entry name" value="HTHLYSR"/>
</dbReference>
<dbReference type="SUPFAM" id="SSF46785">
    <property type="entry name" value="Winged helix' DNA-binding domain"/>
    <property type="match status" value="1"/>
</dbReference>
<dbReference type="PANTHER" id="PTHR30537:SF74">
    <property type="entry name" value="HTH-TYPE TRANSCRIPTIONAL REGULATOR TRPI"/>
    <property type="match status" value="1"/>
</dbReference>
<feature type="domain" description="HTH lysR-type" evidence="5">
    <location>
        <begin position="5"/>
        <end position="62"/>
    </location>
</feature>
<dbReference type="AlphaFoldDB" id="A0A6S7F6K7"/>
<dbReference type="FunFam" id="1.10.10.10:FF:000038">
    <property type="entry name" value="Glycine cleavage system transcriptional activator"/>
    <property type="match status" value="1"/>
</dbReference>
<dbReference type="PROSITE" id="PS50931">
    <property type="entry name" value="HTH_LYSR"/>
    <property type="match status" value="1"/>
</dbReference>